<gene>
    <name evidence="1" type="ORF">V3851_00715</name>
</gene>
<evidence type="ECO:0000313" key="2">
    <source>
        <dbReference type="Proteomes" id="UP001306950"/>
    </source>
</evidence>
<sequence>MNLADMLTYADIGQLSRIANHYRCECNGNSKHELIQSILQTIGRREFIEHHVAEMSLEDLRFLNALIFDGRRQFSLEELIACAQQSRFTEDARERESPRDVIARFRQRGWLFQGMTHNTRYLFEVPEDLKRRFREALERLIRAETVIIKGEPAMYREEPELLSEDLLLFLQYVREHEIPLNNEGVMYRRNQLQVLEKLHISEPLVGKGWRFGYGRRFKDYPNRLALLYDYASHAKWIREDMDRLRLTAAGEAFLSEQKREPMIHFVSFWLRLYKGPIPNLPSLVYWIERCSKEWVAASSLYAGMSMLIKPFYYDSPESIFEERVLRMMLHLGMVRIGDDGQGEKYVQTTPFGRSAVHKLLKMQN</sequence>
<dbReference type="Proteomes" id="UP001306950">
    <property type="component" value="Unassembled WGS sequence"/>
</dbReference>
<evidence type="ECO:0000313" key="1">
    <source>
        <dbReference type="EMBL" id="MEF2964336.1"/>
    </source>
</evidence>
<protein>
    <submittedName>
        <fullName evidence="1">DUF5302 domain-containing protein</fullName>
    </submittedName>
</protein>
<accession>A0ABU7VM83</accession>
<proteinExistence type="predicted"/>
<dbReference type="EMBL" id="JAZHPZ010000001">
    <property type="protein sequence ID" value="MEF2964336.1"/>
    <property type="molecule type" value="Genomic_DNA"/>
</dbReference>
<organism evidence="1 2">
    <name type="scientific">Paenibacillus haidiansis</name>
    <dbReference type="NCBI Taxonomy" id="1574488"/>
    <lineage>
        <taxon>Bacteria</taxon>
        <taxon>Bacillati</taxon>
        <taxon>Bacillota</taxon>
        <taxon>Bacilli</taxon>
        <taxon>Bacillales</taxon>
        <taxon>Paenibacillaceae</taxon>
        <taxon>Paenibacillus</taxon>
    </lineage>
</organism>
<keyword evidence="2" id="KW-1185">Reference proteome</keyword>
<reference evidence="1 2" key="1">
    <citation type="submission" date="2024-02" db="EMBL/GenBank/DDBJ databases">
        <title>A nitrogen-fixing paenibacillus bacterium.</title>
        <authorList>
            <person name="Zhang W.L."/>
            <person name="Chen S.F."/>
        </authorList>
    </citation>
    <scope>NUCLEOTIDE SEQUENCE [LARGE SCALE GENOMIC DNA]</scope>
    <source>
        <strain evidence="1 2">M1</strain>
    </source>
</reference>
<name>A0ABU7VM83_9BACL</name>
<dbReference type="RefSeq" id="WP_331844576.1">
    <property type="nucleotide sequence ID" value="NZ_JAZHPZ010000001.1"/>
</dbReference>
<comment type="caution">
    <text evidence="1">The sequence shown here is derived from an EMBL/GenBank/DDBJ whole genome shotgun (WGS) entry which is preliminary data.</text>
</comment>